<dbReference type="SUPFAM" id="SSF53850">
    <property type="entry name" value="Periplasmic binding protein-like II"/>
    <property type="match status" value="1"/>
</dbReference>
<organism evidence="6 7">
    <name type="scientific">Cupriavidus basilensis</name>
    <dbReference type="NCBI Taxonomy" id="68895"/>
    <lineage>
        <taxon>Bacteria</taxon>
        <taxon>Pseudomonadati</taxon>
        <taxon>Pseudomonadota</taxon>
        <taxon>Betaproteobacteria</taxon>
        <taxon>Burkholderiales</taxon>
        <taxon>Burkholderiaceae</taxon>
        <taxon>Cupriavidus</taxon>
    </lineage>
</organism>
<evidence type="ECO:0000256" key="3">
    <source>
        <dbReference type="ARBA" id="ARBA00023125"/>
    </source>
</evidence>
<dbReference type="Pfam" id="PF00126">
    <property type="entry name" value="HTH_1"/>
    <property type="match status" value="1"/>
</dbReference>
<dbReference type="GO" id="GO:0003700">
    <property type="term" value="F:DNA-binding transcription factor activity"/>
    <property type="evidence" value="ECO:0007669"/>
    <property type="project" value="InterPro"/>
</dbReference>
<keyword evidence="7" id="KW-1185">Reference proteome</keyword>
<dbReference type="InterPro" id="IPR036390">
    <property type="entry name" value="WH_DNA-bd_sf"/>
</dbReference>
<dbReference type="PROSITE" id="PS50931">
    <property type="entry name" value="HTH_LYSR"/>
    <property type="match status" value="1"/>
</dbReference>
<evidence type="ECO:0000259" key="5">
    <source>
        <dbReference type="PROSITE" id="PS50931"/>
    </source>
</evidence>
<proteinExistence type="inferred from homology"/>
<dbReference type="Gene3D" id="1.10.10.10">
    <property type="entry name" value="Winged helix-like DNA-binding domain superfamily/Winged helix DNA-binding domain"/>
    <property type="match status" value="1"/>
</dbReference>
<dbReference type="Pfam" id="PF03466">
    <property type="entry name" value="LysR_substrate"/>
    <property type="match status" value="1"/>
</dbReference>
<dbReference type="PANTHER" id="PTHR30419">
    <property type="entry name" value="HTH-TYPE TRANSCRIPTIONAL REGULATOR YBHD"/>
    <property type="match status" value="1"/>
</dbReference>
<dbReference type="EMBL" id="CP010537">
    <property type="protein sequence ID" value="AJG21879.1"/>
    <property type="molecule type" value="Genomic_DNA"/>
</dbReference>
<dbReference type="STRING" id="68895.RR42_s0283"/>
<comment type="similarity">
    <text evidence="1">Belongs to the LysR transcriptional regulatory family.</text>
</comment>
<name>A0A0C4YJ33_9BURK</name>
<dbReference type="InterPro" id="IPR050950">
    <property type="entry name" value="HTH-type_LysR_regulators"/>
</dbReference>
<evidence type="ECO:0000313" key="6">
    <source>
        <dbReference type="EMBL" id="AJG21879.1"/>
    </source>
</evidence>
<dbReference type="PRINTS" id="PR00039">
    <property type="entry name" value="HTHLYSR"/>
</dbReference>
<accession>A0A0C4YJ33</accession>
<dbReference type="InterPro" id="IPR036388">
    <property type="entry name" value="WH-like_DNA-bd_sf"/>
</dbReference>
<dbReference type="AlphaFoldDB" id="A0A0C4YJ33"/>
<dbReference type="InterPro" id="IPR000847">
    <property type="entry name" value="LysR_HTH_N"/>
</dbReference>
<dbReference type="PANTHER" id="PTHR30419:SF8">
    <property type="entry name" value="NITROGEN ASSIMILATION TRANSCRIPTIONAL ACTIVATOR-RELATED"/>
    <property type="match status" value="1"/>
</dbReference>
<evidence type="ECO:0000256" key="2">
    <source>
        <dbReference type="ARBA" id="ARBA00023015"/>
    </source>
</evidence>
<dbReference type="Proteomes" id="UP000031843">
    <property type="component" value="Chromosome secondary"/>
</dbReference>
<evidence type="ECO:0000256" key="1">
    <source>
        <dbReference type="ARBA" id="ARBA00009437"/>
    </source>
</evidence>
<feature type="domain" description="HTH lysR-type" evidence="5">
    <location>
        <begin position="23"/>
        <end position="80"/>
    </location>
</feature>
<dbReference type="OrthoDB" id="5914299at2"/>
<sequence length="321" mass="34712">MATVSPSRVAAARAAHPNRIDRLRIRHLRLLDLVARTGSLTAAAEVMHISQPAVTKMLQELEQAFGCTLIERTTRGGRLSPAGERALERLRIALGALDAASEALAARPEIPLVRMGVLPLVGVNVLPRMIAALSRQGVLPRLQVREHTVSGLLGLLASGELDCVIGRLETGHPAQSRERLAITPLWDEHLAIACARDHPFARRREVSLPALHEGPWILPPRGTHTREVFEQPFLDSGQLPPVPHIESISFHSSLSMVAASGFLTVAPASAVRHYAQTSMVHQVRLRTPFASGRMVFITQRDAAVAPAVTLIANALQEAGNP</sequence>
<reference evidence="6 7" key="1">
    <citation type="journal article" date="2015" name="Genome Announc.">
        <title>Complete Genome Sequence of Cupriavidus basilensis 4G11, Isolated from the Oak Ridge Field Research Center Site.</title>
        <authorList>
            <person name="Ray J."/>
            <person name="Waters R.J."/>
            <person name="Skerker J.M."/>
            <person name="Kuehl J.V."/>
            <person name="Price M.N."/>
            <person name="Huang J."/>
            <person name="Chakraborty R."/>
            <person name="Arkin A.P."/>
            <person name="Deutschbauer A."/>
        </authorList>
    </citation>
    <scope>NUCLEOTIDE SEQUENCE [LARGE SCALE GENOMIC DNA]</scope>
    <source>
        <strain evidence="6">4G11</strain>
    </source>
</reference>
<evidence type="ECO:0000313" key="7">
    <source>
        <dbReference type="Proteomes" id="UP000031843"/>
    </source>
</evidence>
<dbReference type="Gene3D" id="3.40.190.290">
    <property type="match status" value="1"/>
</dbReference>
<dbReference type="GO" id="GO:0003677">
    <property type="term" value="F:DNA binding"/>
    <property type="evidence" value="ECO:0007669"/>
    <property type="project" value="UniProtKB-KW"/>
</dbReference>
<dbReference type="InterPro" id="IPR005119">
    <property type="entry name" value="LysR_subst-bd"/>
</dbReference>
<keyword evidence="3" id="KW-0238">DNA-binding</keyword>
<protein>
    <submittedName>
        <fullName evidence="6">Transcriptional regulator, LysR family</fullName>
    </submittedName>
</protein>
<dbReference type="SUPFAM" id="SSF46785">
    <property type="entry name" value="Winged helix' DNA-binding domain"/>
    <property type="match status" value="1"/>
</dbReference>
<keyword evidence="2" id="KW-0805">Transcription regulation</keyword>
<dbReference type="RefSeq" id="WP_043353069.1">
    <property type="nucleotide sequence ID" value="NZ_CP010537.1"/>
</dbReference>
<evidence type="ECO:0000256" key="4">
    <source>
        <dbReference type="ARBA" id="ARBA00023163"/>
    </source>
</evidence>
<dbReference type="KEGG" id="cbw:RR42_s0283"/>
<dbReference type="GO" id="GO:0005829">
    <property type="term" value="C:cytosol"/>
    <property type="evidence" value="ECO:0007669"/>
    <property type="project" value="TreeGrafter"/>
</dbReference>
<keyword evidence="4" id="KW-0804">Transcription</keyword>
<gene>
    <name evidence="6" type="ORF">RR42_s0283</name>
</gene>